<keyword evidence="2 9" id="KW-0566">Pantothenate biosynthesis</keyword>
<evidence type="ECO:0000256" key="9">
    <source>
        <dbReference type="HAMAP-Rule" id="MF_00446"/>
    </source>
</evidence>
<keyword evidence="6 9" id="KW-0456">Lyase</keyword>
<dbReference type="EMBL" id="RQFK01000007">
    <property type="protein sequence ID" value="TGK87893.1"/>
    <property type="molecule type" value="Genomic_DNA"/>
</dbReference>
<evidence type="ECO:0000256" key="13">
    <source>
        <dbReference type="PIRSR" id="PIRSR006246-5"/>
    </source>
</evidence>
<evidence type="ECO:0000313" key="15">
    <source>
        <dbReference type="Proteomes" id="UP000298009"/>
    </source>
</evidence>
<feature type="active site" description="Proton donor" evidence="9 10">
    <location>
        <position position="58"/>
    </location>
</feature>
<feature type="binding site" evidence="9 11">
    <location>
        <begin position="73"/>
        <end position="75"/>
    </location>
    <ligand>
        <name>substrate</name>
    </ligand>
</feature>
<keyword evidence="8 9" id="KW-0670">Pyruvate</keyword>
<evidence type="ECO:0000256" key="8">
    <source>
        <dbReference type="ARBA" id="ARBA00023317"/>
    </source>
</evidence>
<dbReference type="GO" id="GO:0015940">
    <property type="term" value="P:pantothenate biosynthetic process"/>
    <property type="evidence" value="ECO:0007669"/>
    <property type="project" value="UniProtKB-UniRule"/>
</dbReference>
<feature type="modified residue" description="Pyruvic acid (Ser)" evidence="9 12">
    <location>
        <position position="25"/>
    </location>
</feature>
<evidence type="ECO:0000256" key="7">
    <source>
        <dbReference type="ARBA" id="ARBA00023270"/>
    </source>
</evidence>
<feature type="chain" id="PRO_5021527385" description="Aspartate 1-decarboxylase beta chain" evidence="9 13">
    <location>
        <begin position="1"/>
        <end position="24"/>
    </location>
</feature>
<feature type="chain" id="PRO_5021527386" description="Aspartate 1-decarboxylase alpha chain" evidence="9 13">
    <location>
        <begin position="25"/>
        <end position="118"/>
    </location>
</feature>
<comment type="similarity">
    <text evidence="9">Belongs to the PanD family.</text>
</comment>
<dbReference type="GO" id="GO:0005829">
    <property type="term" value="C:cytosol"/>
    <property type="evidence" value="ECO:0007669"/>
    <property type="project" value="TreeGrafter"/>
</dbReference>
<keyword evidence="4 9" id="KW-0068">Autocatalytic cleavage</keyword>
<dbReference type="UniPathway" id="UPA00028">
    <property type="reaction ID" value="UER00002"/>
</dbReference>
<keyword evidence="3 9" id="KW-0210">Decarboxylase</keyword>
<dbReference type="PANTHER" id="PTHR21012:SF0">
    <property type="entry name" value="ASPARTATE 1-DECARBOXYLASE"/>
    <property type="match status" value="1"/>
</dbReference>
<keyword evidence="5 9" id="KW-0865">Zymogen</keyword>
<dbReference type="SUPFAM" id="SSF50692">
    <property type="entry name" value="ADC-like"/>
    <property type="match status" value="1"/>
</dbReference>
<dbReference type="CDD" id="cd06919">
    <property type="entry name" value="Asp_decarbox"/>
    <property type="match status" value="1"/>
</dbReference>
<gene>
    <name evidence="9" type="primary">panD</name>
    <name evidence="14" type="ORF">EHQ24_01385</name>
</gene>
<comment type="catalytic activity">
    <reaction evidence="9">
        <text>L-aspartate + H(+) = beta-alanine + CO2</text>
        <dbReference type="Rhea" id="RHEA:19497"/>
        <dbReference type="ChEBI" id="CHEBI:15378"/>
        <dbReference type="ChEBI" id="CHEBI:16526"/>
        <dbReference type="ChEBI" id="CHEBI:29991"/>
        <dbReference type="ChEBI" id="CHEBI:57966"/>
        <dbReference type="EC" id="4.1.1.11"/>
    </reaction>
</comment>
<comment type="function">
    <text evidence="9">Catalyzes the pyruvoyl-dependent decarboxylation of aspartate to produce beta-alanine.</text>
</comment>
<comment type="caution">
    <text evidence="14">The sequence shown here is derived from an EMBL/GenBank/DDBJ whole genome shotgun (WGS) entry which is preliminary data.</text>
</comment>
<dbReference type="Pfam" id="PF02261">
    <property type="entry name" value="Asp_decarbox"/>
    <property type="match status" value="1"/>
</dbReference>
<evidence type="ECO:0000256" key="10">
    <source>
        <dbReference type="PIRSR" id="PIRSR006246-1"/>
    </source>
</evidence>
<keyword evidence="15" id="KW-1185">Reference proteome</keyword>
<proteinExistence type="inferred from homology"/>
<evidence type="ECO:0000256" key="6">
    <source>
        <dbReference type="ARBA" id="ARBA00023239"/>
    </source>
</evidence>
<evidence type="ECO:0000256" key="3">
    <source>
        <dbReference type="ARBA" id="ARBA00022793"/>
    </source>
</evidence>
<comment type="PTM">
    <text evidence="9 12">Is synthesized initially as an inactive proenzyme, which is activated by self-cleavage at a specific serine bond to produce a beta-subunit with a hydroxyl group at its C-terminus and an alpha-subunit with a pyruvoyl group at its N-terminus.</text>
</comment>
<feature type="active site" description="Schiff-base intermediate with substrate; via pyruvic acid" evidence="9 10">
    <location>
        <position position="25"/>
    </location>
</feature>
<comment type="pathway">
    <text evidence="9">Cofactor biosynthesis; (R)-pantothenate biosynthesis; beta-alanine from L-aspartate: step 1/1.</text>
</comment>
<comment type="subunit">
    <text evidence="9">Heterooctamer of four alpha and four beta subunits.</text>
</comment>
<evidence type="ECO:0000313" key="14">
    <source>
        <dbReference type="EMBL" id="TGK87893.1"/>
    </source>
</evidence>
<name>A0A4R9IIS3_9LEPT</name>
<keyword evidence="7 9" id="KW-0704">Schiff base</keyword>
<dbReference type="RefSeq" id="WP_135599913.1">
    <property type="nucleotide sequence ID" value="NZ_RQFK01000007.1"/>
</dbReference>
<dbReference type="Gene3D" id="2.40.40.20">
    <property type="match status" value="1"/>
</dbReference>
<dbReference type="InterPro" id="IPR003190">
    <property type="entry name" value="Asp_decarbox"/>
</dbReference>
<evidence type="ECO:0000256" key="12">
    <source>
        <dbReference type="PIRSR" id="PIRSR006246-3"/>
    </source>
</evidence>
<evidence type="ECO:0000256" key="4">
    <source>
        <dbReference type="ARBA" id="ARBA00022813"/>
    </source>
</evidence>
<comment type="cofactor">
    <cofactor evidence="9 10">
        <name>pyruvate</name>
        <dbReference type="ChEBI" id="CHEBI:15361"/>
    </cofactor>
    <text evidence="9 10">Binds 1 pyruvoyl group covalently per subunit.</text>
</comment>
<dbReference type="NCBIfam" id="TIGR00223">
    <property type="entry name" value="panD"/>
    <property type="match status" value="1"/>
</dbReference>
<dbReference type="Proteomes" id="UP000298009">
    <property type="component" value="Unassembled WGS sequence"/>
</dbReference>
<dbReference type="PANTHER" id="PTHR21012">
    <property type="entry name" value="ASPARTATE 1-DECARBOXYLASE"/>
    <property type="match status" value="1"/>
</dbReference>
<evidence type="ECO:0000256" key="11">
    <source>
        <dbReference type="PIRSR" id="PIRSR006246-2"/>
    </source>
</evidence>
<evidence type="ECO:0000256" key="5">
    <source>
        <dbReference type="ARBA" id="ARBA00023145"/>
    </source>
</evidence>
<reference evidence="14" key="1">
    <citation type="journal article" date="2019" name="PLoS Negl. Trop. Dis.">
        <title>Revisiting the worldwide diversity of Leptospira species in the environment.</title>
        <authorList>
            <person name="Vincent A.T."/>
            <person name="Schiettekatte O."/>
            <person name="Bourhy P."/>
            <person name="Veyrier F.J."/>
            <person name="Picardeau M."/>
        </authorList>
    </citation>
    <scope>NUCLEOTIDE SEQUENCE [LARGE SCALE GENOMIC DNA]</scope>
    <source>
        <strain evidence="14">201800287</strain>
    </source>
</reference>
<protein>
    <recommendedName>
        <fullName evidence="9">Aspartate 1-decarboxylase</fullName>
        <ecNumber evidence="9">4.1.1.11</ecNumber>
    </recommendedName>
    <alternativeName>
        <fullName evidence="9">Aspartate alpha-decarboxylase</fullName>
    </alternativeName>
    <component>
        <recommendedName>
            <fullName evidence="9">Aspartate 1-decarboxylase beta chain</fullName>
        </recommendedName>
    </component>
    <component>
        <recommendedName>
            <fullName evidence="9">Aspartate 1-decarboxylase alpha chain</fullName>
        </recommendedName>
    </component>
</protein>
<keyword evidence="1 9" id="KW-0963">Cytoplasm</keyword>
<accession>A0A4R9IIS3</accession>
<evidence type="ECO:0000256" key="1">
    <source>
        <dbReference type="ARBA" id="ARBA00022490"/>
    </source>
</evidence>
<dbReference type="HAMAP" id="MF_00446">
    <property type="entry name" value="PanD"/>
    <property type="match status" value="1"/>
</dbReference>
<dbReference type="InterPro" id="IPR009010">
    <property type="entry name" value="Asp_de-COase-like_dom_sf"/>
</dbReference>
<dbReference type="PIRSF" id="PIRSF006246">
    <property type="entry name" value="Asp_decarbox"/>
    <property type="match status" value="1"/>
</dbReference>
<dbReference type="GO" id="GO:0006523">
    <property type="term" value="P:alanine biosynthetic process"/>
    <property type="evidence" value="ECO:0007669"/>
    <property type="project" value="InterPro"/>
</dbReference>
<sequence length="118" mass="12981">MIITVCKGKIHRAIVTEAELHYEGSLTVDQDLMDLAGMRPYEQVSVVNVNNGARFETYLIVGERGSGTICLNGAAARLGMKGDKVIIITYGQVVEKELPADYKPKVVFVDENNRPKKA</sequence>
<dbReference type="OrthoDB" id="9803983at2"/>
<dbReference type="AlphaFoldDB" id="A0A4R9IIS3"/>
<evidence type="ECO:0000256" key="2">
    <source>
        <dbReference type="ARBA" id="ARBA00022655"/>
    </source>
</evidence>
<feature type="binding site" evidence="9 11">
    <location>
        <position position="57"/>
    </location>
    <ligand>
        <name>substrate</name>
    </ligand>
</feature>
<dbReference type="GO" id="GO:0004068">
    <property type="term" value="F:aspartate 1-decarboxylase activity"/>
    <property type="evidence" value="ECO:0007669"/>
    <property type="project" value="UniProtKB-UniRule"/>
</dbReference>
<comment type="subcellular location">
    <subcellularLocation>
        <location evidence="9">Cytoplasm</location>
    </subcellularLocation>
</comment>
<organism evidence="14 15">
    <name type="scientific">Leptospira noumeaensis</name>
    <dbReference type="NCBI Taxonomy" id="2484964"/>
    <lineage>
        <taxon>Bacteria</taxon>
        <taxon>Pseudomonadati</taxon>
        <taxon>Spirochaetota</taxon>
        <taxon>Spirochaetia</taxon>
        <taxon>Leptospirales</taxon>
        <taxon>Leptospiraceae</taxon>
        <taxon>Leptospira</taxon>
    </lineage>
</organism>
<dbReference type="EC" id="4.1.1.11" evidence="9"/>